<feature type="compositionally biased region" description="Low complexity" evidence="1">
    <location>
        <begin position="809"/>
        <end position="835"/>
    </location>
</feature>
<feature type="compositionally biased region" description="Polar residues" evidence="1">
    <location>
        <begin position="374"/>
        <end position="389"/>
    </location>
</feature>
<dbReference type="EMBL" id="CP042186">
    <property type="protein sequence ID" value="QDS68801.1"/>
    <property type="molecule type" value="Genomic_DNA"/>
</dbReference>
<feature type="compositionally biased region" description="Polar residues" evidence="1">
    <location>
        <begin position="1"/>
        <end position="22"/>
    </location>
</feature>
<keyword evidence="3" id="KW-1185">Reference proteome</keyword>
<feature type="compositionally biased region" description="Polar residues" evidence="1">
    <location>
        <begin position="287"/>
        <end position="341"/>
    </location>
</feature>
<feature type="compositionally biased region" description="Polar residues" evidence="1">
    <location>
        <begin position="475"/>
        <end position="487"/>
    </location>
</feature>
<feature type="compositionally biased region" description="Polar residues" evidence="1">
    <location>
        <begin position="200"/>
        <end position="230"/>
    </location>
</feature>
<dbReference type="Proteomes" id="UP000316270">
    <property type="component" value="Chromosome 2"/>
</dbReference>
<name>A0A517KZI9_9PEZI</name>
<feature type="region of interest" description="Disordered" evidence="1">
    <location>
        <begin position="285"/>
        <end position="341"/>
    </location>
</feature>
<reference evidence="2 3" key="1">
    <citation type="submission" date="2019-07" db="EMBL/GenBank/DDBJ databases">
        <title>Finished genome of Venturia effusa.</title>
        <authorList>
            <person name="Young C.A."/>
            <person name="Cox M.P."/>
            <person name="Ganley A.R.D."/>
            <person name="David W.J."/>
        </authorList>
    </citation>
    <scope>NUCLEOTIDE SEQUENCE [LARGE SCALE GENOMIC DNA]</scope>
    <source>
        <strain evidence="3">albino</strain>
    </source>
</reference>
<feature type="compositionally biased region" description="Low complexity" evidence="1">
    <location>
        <begin position="489"/>
        <end position="499"/>
    </location>
</feature>
<accession>A0A517KZI9</accession>
<evidence type="ECO:0000256" key="1">
    <source>
        <dbReference type="SAM" id="MobiDB-lite"/>
    </source>
</evidence>
<dbReference type="AlphaFoldDB" id="A0A517KZI9"/>
<feature type="region of interest" description="Disordered" evidence="1">
    <location>
        <begin position="805"/>
        <end position="835"/>
    </location>
</feature>
<gene>
    <name evidence="2" type="ORF">FKW77_006010</name>
</gene>
<sequence length="835" mass="84500">MPTSQSSSVQPTAISSMNSETNIPGPVADSTSLSAVSESLVSSSAHDSDFDDAYNSSSATISAFSSFSPTPSSDSLGSEISSSSSSMSSDSHISSSSVLHNDDSDDVRSTVSSQISSALNSSGSQVPSSSQSNMISSPSVVTSAPDIISSVIPVASYSEHDDGSESHPIITPTPTPTSESLPAEFSISSNGDPSSVDPLVTSSGSLSSVIHLVSPSQTEPPNGPTVTPRESTPVAVPTTASSESFQAFSSSSAHDHSDFPGSSTSAAPATSPSAISAVVDNTVPAVPSSTSALTSGANIPSISPAGSQAISNDPTDIQTGSLTAKPTNSGQGTTASSSAFPSISEMNVPGIVNTSNETVSSIFPSLDPITAISMRSASSSETPRQTASGSLAMGSSVSISSPTSSPSDTNGFRPALIMITPSGPDHTSTQLGPSIGLLSDPVPTPGQPRPPGQASHSLSGSPPRPVQSLGAQDGHASQPQPSRQASGVPSGPSQEQSSSGERHHETYDYEFGATDAGLTTSTIYSTISNVVTSAQFTKVITSVVAVSTTILPVNFVASKKESGTAPVISNESTYDQVEDEKQHGPSTGRWPSGFAFAASTMSTANGPKKTRSAASIATPSASINTNTLTSLTHGSCIPTTTTVYVYATATSNLGKRGLEKRDMGHFDYTSPNVPVVTSTTHTETQTATVTPSPSGTTTTTNMVYATTTDVITPLPSGTTTTTLDPSGTYTAWTTTTVDATLSIYTNYEEATTSTTSTPTSGVATLTEYDTATVTTTLTFTEVASETVVTTITACWPEGAYDHDSFPSGAALTSSSEAVSSSTAPAADSSSAAPPP</sequence>
<feature type="compositionally biased region" description="Low complexity" evidence="1">
    <location>
        <begin position="262"/>
        <end position="273"/>
    </location>
</feature>
<feature type="compositionally biased region" description="Low complexity" evidence="1">
    <location>
        <begin position="240"/>
        <end position="252"/>
    </location>
</feature>
<feature type="compositionally biased region" description="Low complexity" evidence="1">
    <location>
        <begin position="120"/>
        <end position="140"/>
    </location>
</feature>
<feature type="region of interest" description="Disordered" evidence="1">
    <location>
        <begin position="679"/>
        <end position="699"/>
    </location>
</feature>
<feature type="compositionally biased region" description="Low complexity" evidence="1">
    <location>
        <begin position="56"/>
        <end position="97"/>
    </location>
</feature>
<feature type="compositionally biased region" description="Low complexity" evidence="1">
    <location>
        <begin position="28"/>
        <end position="45"/>
    </location>
</feature>
<protein>
    <submittedName>
        <fullName evidence="2">Uncharacterized protein</fullName>
    </submittedName>
</protein>
<feature type="region of interest" description="Disordered" evidence="1">
    <location>
        <begin position="374"/>
        <end position="503"/>
    </location>
</feature>
<evidence type="ECO:0000313" key="2">
    <source>
        <dbReference type="EMBL" id="QDS68801.1"/>
    </source>
</evidence>
<feature type="region of interest" description="Disordered" evidence="1">
    <location>
        <begin position="1"/>
        <end position="273"/>
    </location>
</feature>
<proteinExistence type="predicted"/>
<feature type="compositionally biased region" description="Low complexity" evidence="1">
    <location>
        <begin position="395"/>
        <end position="407"/>
    </location>
</feature>
<organism evidence="2 3">
    <name type="scientific">Venturia effusa</name>
    <dbReference type="NCBI Taxonomy" id="50376"/>
    <lineage>
        <taxon>Eukaryota</taxon>
        <taxon>Fungi</taxon>
        <taxon>Dikarya</taxon>
        <taxon>Ascomycota</taxon>
        <taxon>Pezizomycotina</taxon>
        <taxon>Dothideomycetes</taxon>
        <taxon>Pleosporomycetidae</taxon>
        <taxon>Venturiales</taxon>
        <taxon>Venturiaceae</taxon>
        <taxon>Venturia</taxon>
    </lineage>
</organism>
<evidence type="ECO:0000313" key="3">
    <source>
        <dbReference type="Proteomes" id="UP000316270"/>
    </source>
</evidence>
<feature type="compositionally biased region" description="Pro residues" evidence="1">
    <location>
        <begin position="442"/>
        <end position="451"/>
    </location>
</feature>